<evidence type="ECO:0000256" key="9">
    <source>
        <dbReference type="SAM" id="MobiDB-lite"/>
    </source>
</evidence>
<dbReference type="InterPro" id="IPR005828">
    <property type="entry name" value="MFS_sugar_transport-like"/>
</dbReference>
<name>A0A316Z1Z7_9BASI</name>
<dbReference type="NCBIfam" id="TIGR00879">
    <property type="entry name" value="SP"/>
    <property type="match status" value="1"/>
</dbReference>
<dbReference type="InterPro" id="IPR036259">
    <property type="entry name" value="MFS_trans_sf"/>
</dbReference>
<feature type="transmembrane region" description="Helical" evidence="10">
    <location>
        <begin position="425"/>
        <end position="446"/>
    </location>
</feature>
<dbReference type="FunFam" id="1.20.1250.20:FF:000090">
    <property type="entry name" value="MFS sugar transporter, putative"/>
    <property type="match status" value="1"/>
</dbReference>
<dbReference type="SUPFAM" id="SSF103473">
    <property type="entry name" value="MFS general substrate transporter"/>
    <property type="match status" value="1"/>
</dbReference>
<dbReference type="Gene3D" id="1.20.1250.20">
    <property type="entry name" value="MFS general substrate transporter like domains"/>
    <property type="match status" value="1"/>
</dbReference>
<dbReference type="GO" id="GO:0016020">
    <property type="term" value="C:membrane"/>
    <property type="evidence" value="ECO:0007669"/>
    <property type="project" value="UniProtKB-SubCell"/>
</dbReference>
<accession>A0A316Z1Z7</accession>
<comment type="subcellular location">
    <subcellularLocation>
        <location evidence="1">Membrane</location>
        <topology evidence="1">Multi-pass membrane protein</topology>
    </subcellularLocation>
</comment>
<feature type="transmembrane region" description="Helical" evidence="10">
    <location>
        <begin position="80"/>
        <end position="100"/>
    </location>
</feature>
<evidence type="ECO:0000256" key="2">
    <source>
        <dbReference type="ARBA" id="ARBA00010992"/>
    </source>
</evidence>
<dbReference type="Pfam" id="PF00083">
    <property type="entry name" value="Sugar_tr"/>
    <property type="match status" value="1"/>
</dbReference>
<dbReference type="GeneID" id="37272379"/>
<proteinExistence type="inferred from homology"/>
<comment type="catalytic activity">
    <reaction evidence="7">
        <text>myo-inositol(out) + H(+)(out) = myo-inositol(in) + H(+)(in)</text>
        <dbReference type="Rhea" id="RHEA:60364"/>
        <dbReference type="ChEBI" id="CHEBI:15378"/>
        <dbReference type="ChEBI" id="CHEBI:17268"/>
    </reaction>
</comment>
<dbReference type="InterPro" id="IPR020846">
    <property type="entry name" value="MFS_dom"/>
</dbReference>
<comment type="similarity">
    <text evidence="2 8">Belongs to the major facilitator superfamily. Sugar transporter (TC 2.A.1.1) family.</text>
</comment>
<evidence type="ECO:0000313" key="13">
    <source>
        <dbReference type="Proteomes" id="UP000245946"/>
    </source>
</evidence>
<evidence type="ECO:0000256" key="7">
    <source>
        <dbReference type="ARBA" id="ARBA00049119"/>
    </source>
</evidence>
<dbReference type="PROSITE" id="PS50850">
    <property type="entry name" value="MFS"/>
    <property type="match status" value="1"/>
</dbReference>
<dbReference type="GO" id="GO:0005351">
    <property type="term" value="F:carbohydrate:proton symporter activity"/>
    <property type="evidence" value="ECO:0007669"/>
    <property type="project" value="TreeGrafter"/>
</dbReference>
<evidence type="ECO:0000256" key="6">
    <source>
        <dbReference type="ARBA" id="ARBA00023136"/>
    </source>
</evidence>
<feature type="domain" description="Major facilitator superfamily (MFS) profile" evidence="11">
    <location>
        <begin position="12"/>
        <end position="450"/>
    </location>
</feature>
<evidence type="ECO:0000256" key="8">
    <source>
        <dbReference type="RuleBase" id="RU003346"/>
    </source>
</evidence>
<feature type="transmembrane region" description="Helical" evidence="10">
    <location>
        <begin position="359"/>
        <end position="385"/>
    </location>
</feature>
<dbReference type="InterPro" id="IPR003663">
    <property type="entry name" value="Sugar/inositol_transpt"/>
</dbReference>
<feature type="transmembrane region" description="Helical" evidence="10">
    <location>
        <begin position="106"/>
        <end position="125"/>
    </location>
</feature>
<dbReference type="EMBL" id="KZ819307">
    <property type="protein sequence ID" value="PWN94988.1"/>
    <property type="molecule type" value="Genomic_DNA"/>
</dbReference>
<evidence type="ECO:0000259" key="11">
    <source>
        <dbReference type="PROSITE" id="PS50850"/>
    </source>
</evidence>
<feature type="region of interest" description="Disordered" evidence="9">
    <location>
        <begin position="506"/>
        <end position="526"/>
    </location>
</feature>
<evidence type="ECO:0000256" key="1">
    <source>
        <dbReference type="ARBA" id="ARBA00004141"/>
    </source>
</evidence>
<dbReference type="PRINTS" id="PR00171">
    <property type="entry name" value="SUGRTRNSPORT"/>
</dbReference>
<dbReference type="PROSITE" id="PS00217">
    <property type="entry name" value="SUGAR_TRANSPORT_2"/>
    <property type="match status" value="1"/>
</dbReference>
<evidence type="ECO:0000256" key="10">
    <source>
        <dbReference type="SAM" id="Phobius"/>
    </source>
</evidence>
<dbReference type="InterPro" id="IPR050360">
    <property type="entry name" value="MFS_Sugar_Transporters"/>
</dbReference>
<dbReference type="Proteomes" id="UP000245946">
    <property type="component" value="Unassembled WGS sequence"/>
</dbReference>
<evidence type="ECO:0000256" key="5">
    <source>
        <dbReference type="ARBA" id="ARBA00022989"/>
    </source>
</evidence>
<gene>
    <name evidence="12" type="ORF">FA09DRAFT_353262</name>
</gene>
<keyword evidence="6 10" id="KW-0472">Membrane</keyword>
<dbReference type="PROSITE" id="PS00216">
    <property type="entry name" value="SUGAR_TRANSPORT_1"/>
    <property type="match status" value="1"/>
</dbReference>
<feature type="transmembrane region" description="Helical" evidence="10">
    <location>
        <begin position="397"/>
        <end position="419"/>
    </location>
</feature>
<feature type="transmembrane region" description="Helical" evidence="10">
    <location>
        <begin position="7"/>
        <end position="36"/>
    </location>
</feature>
<feature type="transmembrane region" description="Helical" evidence="10">
    <location>
        <begin position="174"/>
        <end position="193"/>
    </location>
</feature>
<dbReference type="OrthoDB" id="4142200at2759"/>
<dbReference type="PANTHER" id="PTHR48022:SF37">
    <property type="entry name" value="MAJOR FACILITATOR SUPERFAMILY (MFS) PROFILE DOMAIN-CONTAINING PROTEIN-RELATED"/>
    <property type="match status" value="1"/>
</dbReference>
<keyword evidence="3 8" id="KW-0813">Transport</keyword>
<sequence length="526" mass="57306">MGLSPKAFTFATGCFVALGSILFGYDLGVIAGVLVAQDFIDTTGNPDATYIGFIVSALLLGAFCGCIPAGLLADRFGRRWAIVVGCVIFMLGGILQTAAMNREMMIAGRFFAGMAIGMLSMLAPLYQSEIAHPSIRGRLTTLQQFFLGIGAFIASFVVYGMQVHHAGTAAQWRFPLGLQMAPCVPLATMIFLFPESPRWLMSVGKEEESVAALARLHANGDTKDNLVLAEAAELKAALAHEREVETGWASLFTNRKNFRRILMGITLQFSVQMTGVSVFQYYAPAVFANLGFGAERSLLFQSISSVVALIAQFSCILLVDRLGRRQPLIWANIAIGVTFIIGTALQARYPASTGNIGAAYAYIVMTWLFNFAFSCAVGPISWAYPAEIFSTSIRAKGTAVTSMACWVANFMIAQVSPIALDSIGWRYYLVFVVCSFTNALTFYLFFPETAGRTLEEMEQYINESGYLVPLHKSRGLRSATEREEELRRGITAVTGADEVLQQVQQVPSAGDSDKYSNNDEKLAQKV</sequence>
<feature type="compositionally biased region" description="Basic and acidic residues" evidence="9">
    <location>
        <begin position="511"/>
        <end position="526"/>
    </location>
</feature>
<evidence type="ECO:0000256" key="4">
    <source>
        <dbReference type="ARBA" id="ARBA00022692"/>
    </source>
</evidence>
<feature type="transmembrane region" description="Helical" evidence="10">
    <location>
        <begin position="328"/>
        <end position="347"/>
    </location>
</feature>
<evidence type="ECO:0000256" key="3">
    <source>
        <dbReference type="ARBA" id="ARBA00022448"/>
    </source>
</evidence>
<organism evidence="12 13">
    <name type="scientific">Tilletiopsis washingtonensis</name>
    <dbReference type="NCBI Taxonomy" id="58919"/>
    <lineage>
        <taxon>Eukaryota</taxon>
        <taxon>Fungi</taxon>
        <taxon>Dikarya</taxon>
        <taxon>Basidiomycota</taxon>
        <taxon>Ustilaginomycotina</taxon>
        <taxon>Exobasidiomycetes</taxon>
        <taxon>Entylomatales</taxon>
        <taxon>Entylomatales incertae sedis</taxon>
        <taxon>Tilletiopsis</taxon>
    </lineage>
</organism>
<keyword evidence="5 10" id="KW-1133">Transmembrane helix</keyword>
<feature type="transmembrane region" description="Helical" evidence="10">
    <location>
        <begin position="261"/>
        <end position="283"/>
    </location>
</feature>
<dbReference type="PANTHER" id="PTHR48022">
    <property type="entry name" value="PLASTIDIC GLUCOSE TRANSPORTER 4"/>
    <property type="match status" value="1"/>
</dbReference>
<dbReference type="RefSeq" id="XP_025595267.1">
    <property type="nucleotide sequence ID" value="XM_025744835.1"/>
</dbReference>
<feature type="transmembrane region" description="Helical" evidence="10">
    <location>
        <begin position="145"/>
        <end position="162"/>
    </location>
</feature>
<dbReference type="STRING" id="58919.A0A316Z1Z7"/>
<feature type="transmembrane region" description="Helical" evidence="10">
    <location>
        <begin position="298"/>
        <end position="319"/>
    </location>
</feature>
<keyword evidence="13" id="KW-1185">Reference proteome</keyword>
<dbReference type="AlphaFoldDB" id="A0A316Z1Z7"/>
<feature type="transmembrane region" description="Helical" evidence="10">
    <location>
        <begin position="48"/>
        <end position="73"/>
    </location>
</feature>
<evidence type="ECO:0000313" key="12">
    <source>
        <dbReference type="EMBL" id="PWN94988.1"/>
    </source>
</evidence>
<keyword evidence="4 10" id="KW-0812">Transmembrane</keyword>
<dbReference type="InterPro" id="IPR005829">
    <property type="entry name" value="Sugar_transporter_CS"/>
</dbReference>
<protein>
    <submittedName>
        <fullName evidence="12">General substrate transporter</fullName>
    </submittedName>
</protein>
<reference evidence="12 13" key="1">
    <citation type="journal article" date="2018" name="Mol. Biol. Evol.">
        <title>Broad Genomic Sampling Reveals a Smut Pathogenic Ancestry of the Fungal Clade Ustilaginomycotina.</title>
        <authorList>
            <person name="Kijpornyongpan T."/>
            <person name="Mondo S.J."/>
            <person name="Barry K."/>
            <person name="Sandor L."/>
            <person name="Lee J."/>
            <person name="Lipzen A."/>
            <person name="Pangilinan J."/>
            <person name="LaButti K."/>
            <person name="Hainaut M."/>
            <person name="Henrissat B."/>
            <person name="Grigoriev I.V."/>
            <person name="Spatafora J.W."/>
            <person name="Aime M.C."/>
        </authorList>
    </citation>
    <scope>NUCLEOTIDE SEQUENCE [LARGE SCALE GENOMIC DNA]</scope>
    <source>
        <strain evidence="12 13">MCA 4186</strain>
    </source>
</reference>